<dbReference type="GO" id="GO:0003677">
    <property type="term" value="F:DNA binding"/>
    <property type="evidence" value="ECO:0007669"/>
    <property type="project" value="InterPro"/>
</dbReference>
<dbReference type="Gene3D" id="1.10.10.10">
    <property type="entry name" value="Winged helix-like DNA-binding domain superfamily/Winged helix DNA-binding domain"/>
    <property type="match status" value="1"/>
</dbReference>
<feature type="domain" description="RNA polymerase sigma factor 70 region 4 type 2" evidence="5">
    <location>
        <begin position="145"/>
        <end position="196"/>
    </location>
</feature>
<evidence type="ECO:0000259" key="5">
    <source>
        <dbReference type="Pfam" id="PF08281"/>
    </source>
</evidence>
<evidence type="ECO:0000256" key="1">
    <source>
        <dbReference type="ARBA" id="ARBA00010641"/>
    </source>
</evidence>
<dbReference type="GO" id="GO:0006352">
    <property type="term" value="P:DNA-templated transcription initiation"/>
    <property type="evidence" value="ECO:0007669"/>
    <property type="project" value="InterPro"/>
</dbReference>
<keyword evidence="2" id="KW-0805">Transcription regulation</keyword>
<evidence type="ECO:0000256" key="3">
    <source>
        <dbReference type="ARBA" id="ARBA00023082"/>
    </source>
</evidence>
<dbReference type="InterPro" id="IPR014284">
    <property type="entry name" value="RNA_pol_sigma-70_dom"/>
</dbReference>
<sequence length="207" mass="24231">MSESKQSTRIALLLENARNGDERARDELFECCRNYINVIARTNVETWMKAKVDSSDLVQQTLLEAHRGFRDFEGKSEGEWLAWLKQILAHNTHDFIRRFRAGKRDVKKEVRIQPQSPDASAPFRELAARLDSPSQVLMDHEQEFELANAISRLPDDYREVIQLRNLQRLSFEEVSERMERSRGAVQMLWMRALNKLQEILVENQSDS</sequence>
<accession>A0A5C5W8H4</accession>
<comment type="caution">
    <text evidence="6">The sequence shown here is derived from an EMBL/GenBank/DDBJ whole genome shotgun (WGS) entry which is preliminary data.</text>
</comment>
<name>A0A5C5W8H4_9PLAN</name>
<dbReference type="RefSeq" id="WP_146511665.1">
    <property type="nucleotide sequence ID" value="NZ_SIHI01000026.1"/>
</dbReference>
<proteinExistence type="inferred from homology"/>
<dbReference type="Proteomes" id="UP000317243">
    <property type="component" value="Unassembled WGS sequence"/>
</dbReference>
<keyword evidence="4" id="KW-0804">Transcription</keyword>
<dbReference type="GO" id="GO:0016987">
    <property type="term" value="F:sigma factor activity"/>
    <property type="evidence" value="ECO:0007669"/>
    <property type="project" value="UniProtKB-KW"/>
</dbReference>
<dbReference type="InterPro" id="IPR014326">
    <property type="entry name" value="RNA_pol_sigma-70_Plancto"/>
</dbReference>
<organism evidence="6 7">
    <name type="scientific">Thalassoglobus neptunius</name>
    <dbReference type="NCBI Taxonomy" id="1938619"/>
    <lineage>
        <taxon>Bacteria</taxon>
        <taxon>Pseudomonadati</taxon>
        <taxon>Planctomycetota</taxon>
        <taxon>Planctomycetia</taxon>
        <taxon>Planctomycetales</taxon>
        <taxon>Planctomycetaceae</taxon>
        <taxon>Thalassoglobus</taxon>
    </lineage>
</organism>
<evidence type="ECO:0000256" key="4">
    <source>
        <dbReference type="ARBA" id="ARBA00023163"/>
    </source>
</evidence>
<evidence type="ECO:0000313" key="7">
    <source>
        <dbReference type="Proteomes" id="UP000317243"/>
    </source>
</evidence>
<dbReference type="InterPro" id="IPR013324">
    <property type="entry name" value="RNA_pol_sigma_r3/r4-like"/>
</dbReference>
<dbReference type="NCBIfam" id="TIGR02937">
    <property type="entry name" value="sigma70-ECF"/>
    <property type="match status" value="1"/>
</dbReference>
<keyword evidence="7" id="KW-1185">Reference proteome</keyword>
<reference evidence="6 7" key="1">
    <citation type="submission" date="2019-02" db="EMBL/GenBank/DDBJ databases">
        <title>Deep-cultivation of Planctomycetes and their phenomic and genomic characterization uncovers novel biology.</title>
        <authorList>
            <person name="Wiegand S."/>
            <person name="Jogler M."/>
            <person name="Boedeker C."/>
            <person name="Pinto D."/>
            <person name="Vollmers J."/>
            <person name="Rivas-Marin E."/>
            <person name="Kohn T."/>
            <person name="Peeters S.H."/>
            <person name="Heuer A."/>
            <person name="Rast P."/>
            <person name="Oberbeckmann S."/>
            <person name="Bunk B."/>
            <person name="Jeske O."/>
            <person name="Meyerdierks A."/>
            <person name="Storesund J.E."/>
            <person name="Kallscheuer N."/>
            <person name="Luecker S."/>
            <person name="Lage O.M."/>
            <person name="Pohl T."/>
            <person name="Merkel B.J."/>
            <person name="Hornburger P."/>
            <person name="Mueller R.-W."/>
            <person name="Bruemmer F."/>
            <person name="Labrenz M."/>
            <person name="Spormann A.M."/>
            <person name="Op Den Camp H."/>
            <person name="Overmann J."/>
            <person name="Amann R."/>
            <person name="Jetten M.S.M."/>
            <person name="Mascher T."/>
            <person name="Medema M.H."/>
            <person name="Devos D.P."/>
            <person name="Kaster A.-K."/>
            <person name="Ovreas L."/>
            <person name="Rohde M."/>
            <person name="Galperin M.Y."/>
            <person name="Jogler C."/>
        </authorList>
    </citation>
    <scope>NUCLEOTIDE SEQUENCE [LARGE SCALE GENOMIC DNA]</scope>
    <source>
        <strain evidence="6 7">KOR42</strain>
    </source>
</reference>
<dbReference type="AlphaFoldDB" id="A0A5C5W8H4"/>
<dbReference type="Pfam" id="PF08281">
    <property type="entry name" value="Sigma70_r4_2"/>
    <property type="match status" value="1"/>
</dbReference>
<evidence type="ECO:0000313" key="6">
    <source>
        <dbReference type="EMBL" id="TWT47020.1"/>
    </source>
</evidence>
<dbReference type="OrthoDB" id="265297at2"/>
<gene>
    <name evidence="6" type="primary">rpoE_3</name>
    <name evidence="6" type="ORF">KOR42_42880</name>
</gene>
<comment type="similarity">
    <text evidence="1">Belongs to the sigma-70 factor family. ECF subfamily.</text>
</comment>
<dbReference type="PANTHER" id="PTHR43133">
    <property type="entry name" value="RNA POLYMERASE ECF-TYPE SIGMA FACTO"/>
    <property type="match status" value="1"/>
</dbReference>
<dbReference type="SUPFAM" id="SSF88659">
    <property type="entry name" value="Sigma3 and sigma4 domains of RNA polymerase sigma factors"/>
    <property type="match status" value="1"/>
</dbReference>
<dbReference type="InterPro" id="IPR013249">
    <property type="entry name" value="RNA_pol_sigma70_r4_t2"/>
</dbReference>
<dbReference type="InterPro" id="IPR036388">
    <property type="entry name" value="WH-like_DNA-bd_sf"/>
</dbReference>
<dbReference type="EMBL" id="SIHI01000026">
    <property type="protein sequence ID" value="TWT47020.1"/>
    <property type="molecule type" value="Genomic_DNA"/>
</dbReference>
<protein>
    <submittedName>
        <fullName evidence="6">ECF RNA polymerase sigma-E factor</fullName>
    </submittedName>
</protein>
<dbReference type="SUPFAM" id="SSF88946">
    <property type="entry name" value="Sigma2 domain of RNA polymerase sigma factors"/>
    <property type="match status" value="1"/>
</dbReference>
<keyword evidence="3" id="KW-0731">Sigma factor</keyword>
<dbReference type="NCBIfam" id="TIGR02984">
    <property type="entry name" value="Sig-70_plancto1"/>
    <property type="match status" value="1"/>
</dbReference>
<dbReference type="InterPro" id="IPR039425">
    <property type="entry name" value="RNA_pol_sigma-70-like"/>
</dbReference>
<evidence type="ECO:0000256" key="2">
    <source>
        <dbReference type="ARBA" id="ARBA00023015"/>
    </source>
</evidence>
<dbReference type="Gene3D" id="1.10.1740.10">
    <property type="match status" value="1"/>
</dbReference>
<dbReference type="CDD" id="cd06171">
    <property type="entry name" value="Sigma70_r4"/>
    <property type="match status" value="1"/>
</dbReference>
<dbReference type="PANTHER" id="PTHR43133:SF51">
    <property type="entry name" value="RNA POLYMERASE SIGMA FACTOR"/>
    <property type="match status" value="1"/>
</dbReference>
<dbReference type="InterPro" id="IPR013325">
    <property type="entry name" value="RNA_pol_sigma_r2"/>
</dbReference>